<dbReference type="AlphaFoldDB" id="A0A399RR71"/>
<proteinExistence type="predicted"/>
<comment type="caution">
    <text evidence="1">The sequence shown here is derived from an EMBL/GenBank/DDBJ whole genome shotgun (WGS) entry which is preliminary data.</text>
</comment>
<name>A0A399RR71_9PROT</name>
<dbReference type="EMBL" id="QWFX01000005">
    <property type="protein sequence ID" value="RIJ32764.1"/>
    <property type="molecule type" value="Genomic_DNA"/>
</dbReference>
<keyword evidence="2" id="KW-1185">Reference proteome</keyword>
<gene>
    <name evidence="1" type="ORF">D1223_02650</name>
</gene>
<evidence type="ECO:0000313" key="1">
    <source>
        <dbReference type="EMBL" id="RIJ32764.1"/>
    </source>
</evidence>
<evidence type="ECO:0000313" key="2">
    <source>
        <dbReference type="Proteomes" id="UP000266385"/>
    </source>
</evidence>
<protein>
    <submittedName>
        <fullName evidence="1">Uncharacterized protein</fullName>
    </submittedName>
</protein>
<accession>A0A399RR71</accession>
<dbReference type="Proteomes" id="UP000266385">
    <property type="component" value="Unassembled WGS sequence"/>
</dbReference>
<reference evidence="1 2" key="1">
    <citation type="submission" date="2018-08" db="EMBL/GenBank/DDBJ databases">
        <title>Henriciella mobilis sp. nov., isolated from seawater.</title>
        <authorList>
            <person name="Cheng H."/>
            <person name="Wu Y.-H."/>
            <person name="Xu X.-W."/>
            <person name="Guo L.-L."/>
        </authorList>
    </citation>
    <scope>NUCLEOTIDE SEQUENCE [LARGE SCALE GENOMIC DNA]</scope>
    <source>
        <strain evidence="1 2">JN25</strain>
    </source>
</reference>
<dbReference type="RefSeq" id="WP_119374844.1">
    <property type="nucleotide sequence ID" value="NZ_QWFX01000005.1"/>
</dbReference>
<organism evidence="1 2">
    <name type="scientific">Henriciella mobilis</name>
    <dbReference type="NCBI Taxonomy" id="2305467"/>
    <lineage>
        <taxon>Bacteria</taxon>
        <taxon>Pseudomonadati</taxon>
        <taxon>Pseudomonadota</taxon>
        <taxon>Alphaproteobacteria</taxon>
        <taxon>Hyphomonadales</taxon>
        <taxon>Hyphomonadaceae</taxon>
        <taxon>Henriciella</taxon>
    </lineage>
</organism>
<sequence length="473" mass="51901">MVIYVLAREDGEEGPSRLWFDLTSPLRLERENKAPYRLAVRARSDTVSGQGAQRAELWMRFSRSDAHALRDQLDALLAETVSAPDAAKIIKKTKVGVALNGGVNTETGDMVLVFAGKSGLEHHVEIPYDQSGMMASLLDVAATKAGAWQDETFEKADGKIRPLNIQPREAEFVLLGEEPESGRPLLVARLAGGHQFSFLLDRKMLEQLRHGARGRGKAFQRPADPLGTVAEDIEWFADRWCTLFEPPSNTEIRQGVAALRRLLNDDALGAAWRECGFEKQPKLVAPDLEALLEHRGVNLQHIVSLVVGNATLDGVEYSVIGAARCDNPSTGIPADADEGFALETFHVSRDARVEDNGGELTAVCQTEMFLDQFLNAPGAVRLGTPIRRQDIIRYFASSVGGVHVRGLGQGPRRRAKASIAEETLLSDLHHKLRADIMEGLYFVVLSIGQAVGRSEDLKRLAATIRARDSDTWS</sequence>
<dbReference type="OrthoDB" id="9763290at2"/>